<protein>
    <submittedName>
        <fullName evidence="2">Hemerythrin-like domain-containing protein</fullName>
    </submittedName>
</protein>
<dbReference type="PANTHER" id="PTHR39966:SF1">
    <property type="entry name" value="HEMERYTHRIN-LIKE DOMAIN-CONTAINING PROTEIN"/>
    <property type="match status" value="1"/>
</dbReference>
<dbReference type="EMBL" id="SLWF01000004">
    <property type="protein sequence ID" value="TCN87964.1"/>
    <property type="molecule type" value="Genomic_DNA"/>
</dbReference>
<sequence>MLQRLMNDHKHIAVLLNLLKGKYQKLSEGEPVNFCLVRDVVEYMQEYTEHSHHPVEDIVYEYYVGKFAKEESTKRLTEEHHKVVAASAALASTLNLILNDIVVAKEKLVQELRDYVTLQEQHLLYEEEHIFPKLQRKLTASDWQQIEQNCALKLIEDPLFSSNDQMFDELRQYIQTIEPSSAATLSH</sequence>
<dbReference type="InterPro" id="IPR012312">
    <property type="entry name" value="Hemerythrin-like"/>
</dbReference>
<organism evidence="2 3">
    <name type="scientific">Shewanella fodinae</name>
    <dbReference type="NCBI Taxonomy" id="552357"/>
    <lineage>
        <taxon>Bacteria</taxon>
        <taxon>Pseudomonadati</taxon>
        <taxon>Pseudomonadota</taxon>
        <taxon>Gammaproteobacteria</taxon>
        <taxon>Alteromonadales</taxon>
        <taxon>Shewanellaceae</taxon>
        <taxon>Shewanella</taxon>
    </lineage>
</organism>
<proteinExistence type="predicted"/>
<evidence type="ECO:0000313" key="2">
    <source>
        <dbReference type="EMBL" id="TCN87964.1"/>
    </source>
</evidence>
<dbReference type="Proteomes" id="UP000294832">
    <property type="component" value="Unassembled WGS sequence"/>
</dbReference>
<comment type="caution">
    <text evidence="2">The sequence shown here is derived from an EMBL/GenBank/DDBJ whole genome shotgun (WGS) entry which is preliminary data.</text>
</comment>
<feature type="domain" description="Hemerythrin-like" evidence="1">
    <location>
        <begin position="3"/>
        <end position="134"/>
    </location>
</feature>
<dbReference type="Pfam" id="PF01814">
    <property type="entry name" value="Hemerythrin"/>
    <property type="match status" value="1"/>
</dbReference>
<dbReference type="AlphaFoldDB" id="A0A4R2FEE2"/>
<dbReference type="GO" id="GO:0005886">
    <property type="term" value="C:plasma membrane"/>
    <property type="evidence" value="ECO:0007669"/>
    <property type="project" value="TreeGrafter"/>
</dbReference>
<reference evidence="2 3" key="1">
    <citation type="submission" date="2019-03" db="EMBL/GenBank/DDBJ databases">
        <title>Freshwater and sediment microbial communities from various areas in North America, analyzing microbe dynamics in response to fracking.</title>
        <authorList>
            <person name="Lamendella R."/>
        </authorList>
    </citation>
    <scope>NUCLEOTIDE SEQUENCE [LARGE SCALE GENOMIC DNA]</scope>
    <source>
        <strain evidence="2 3">74A</strain>
    </source>
</reference>
<evidence type="ECO:0000259" key="1">
    <source>
        <dbReference type="Pfam" id="PF01814"/>
    </source>
</evidence>
<gene>
    <name evidence="2" type="ORF">EDC91_10498</name>
</gene>
<keyword evidence="3" id="KW-1185">Reference proteome</keyword>
<accession>A0A4R2FEE2</accession>
<dbReference type="OrthoDB" id="7349010at2"/>
<dbReference type="Gene3D" id="1.20.120.520">
    <property type="entry name" value="nmb1532 protein domain like"/>
    <property type="match status" value="1"/>
</dbReference>
<dbReference type="RefSeq" id="WP_133038075.1">
    <property type="nucleotide sequence ID" value="NZ_SLWF01000004.1"/>
</dbReference>
<name>A0A4R2FEE2_9GAMM</name>
<dbReference type="PANTHER" id="PTHR39966">
    <property type="entry name" value="BLL2471 PROTEIN-RELATED"/>
    <property type="match status" value="1"/>
</dbReference>
<evidence type="ECO:0000313" key="3">
    <source>
        <dbReference type="Proteomes" id="UP000294832"/>
    </source>
</evidence>